<feature type="transmembrane region" description="Helical" evidence="10">
    <location>
        <begin position="68"/>
        <end position="100"/>
    </location>
</feature>
<dbReference type="InterPro" id="IPR050482">
    <property type="entry name" value="Sensor_HK_TwoCompSys"/>
</dbReference>
<evidence type="ECO:0000256" key="8">
    <source>
        <dbReference type="ARBA" id="ARBA00023012"/>
    </source>
</evidence>
<evidence type="ECO:0000256" key="2">
    <source>
        <dbReference type="ARBA" id="ARBA00012438"/>
    </source>
</evidence>
<dbReference type="Proteomes" id="UP000293865">
    <property type="component" value="Unassembled WGS sequence"/>
</dbReference>
<dbReference type="SUPFAM" id="SSF55874">
    <property type="entry name" value="ATPase domain of HSP90 chaperone/DNA topoisomerase II/histidine kinase"/>
    <property type="match status" value="1"/>
</dbReference>
<dbReference type="GO" id="GO:0000155">
    <property type="term" value="F:phosphorelay sensor kinase activity"/>
    <property type="evidence" value="ECO:0007669"/>
    <property type="project" value="InterPro"/>
</dbReference>
<dbReference type="EMBL" id="SDPN01000008">
    <property type="protein sequence ID" value="RXZ71929.1"/>
    <property type="molecule type" value="Genomic_DNA"/>
</dbReference>
<dbReference type="Gene3D" id="1.20.5.1930">
    <property type="match status" value="1"/>
</dbReference>
<evidence type="ECO:0000256" key="6">
    <source>
        <dbReference type="ARBA" id="ARBA00022777"/>
    </source>
</evidence>
<keyword evidence="8" id="KW-0902">Two-component regulatory system</keyword>
<sequence>MTSPTPVPVGLFARRMPAWIGDLLAVVFVLGGALAPYPGSPMQTGNLVGLIAGVAGALAMPLRRRWPIPVLAACIALFGVVAFSGAGAAGLVVASAIAMFAVAVRNDRRTTVIVAAGTVVAVVGLSLLSTIFGYFDPRDLQFALTIAFAAAAGDAARSHHAYIEAITERAIRAEETRESEARRRVAEDRLRIARDLHDTVAHQISVISLNAGVASSSLESRPETARDALATIRSASRTVLGEIGDLLELLRAESDDAPGTAPQPGLDRLDELIGRFAESGLDVTVRVEGDVGRLPEAVDRVAYRVIQEALTNAHKHGSEHRAHLLVEVATDAARLVVTNPISSAPVSRDERRTPDDRGGHGLLGVRERVASVRGTVESGPEGMVYRLAATLPIPTDGDASPRHPSPDARGERLR</sequence>
<reference evidence="12 13" key="1">
    <citation type="submission" date="2019-01" db="EMBL/GenBank/DDBJ databases">
        <title>Agromyces.</title>
        <authorList>
            <person name="Li J."/>
        </authorList>
    </citation>
    <scope>NUCLEOTIDE SEQUENCE [LARGE SCALE GENOMIC DNA]</scope>
    <source>
        <strain evidence="12 13">DSM 15934</strain>
    </source>
</reference>
<dbReference type="OrthoDB" id="227596at2"/>
<evidence type="ECO:0000256" key="7">
    <source>
        <dbReference type="ARBA" id="ARBA00022840"/>
    </source>
</evidence>
<feature type="domain" description="Signal transduction histidine kinase subgroup 3 dimerisation and phosphoacceptor" evidence="11">
    <location>
        <begin position="189"/>
        <end position="253"/>
    </location>
</feature>
<keyword evidence="10" id="KW-0472">Membrane</keyword>
<dbReference type="GO" id="GO:0016020">
    <property type="term" value="C:membrane"/>
    <property type="evidence" value="ECO:0007669"/>
    <property type="project" value="InterPro"/>
</dbReference>
<keyword evidence="4" id="KW-0808">Transferase</keyword>
<dbReference type="CDD" id="cd16917">
    <property type="entry name" value="HATPase_UhpB-NarQ-NarX-like"/>
    <property type="match status" value="1"/>
</dbReference>
<dbReference type="Pfam" id="PF07730">
    <property type="entry name" value="HisKA_3"/>
    <property type="match status" value="1"/>
</dbReference>
<evidence type="ECO:0000259" key="11">
    <source>
        <dbReference type="Pfam" id="PF07730"/>
    </source>
</evidence>
<evidence type="ECO:0000313" key="13">
    <source>
        <dbReference type="Proteomes" id="UP000293865"/>
    </source>
</evidence>
<dbReference type="EC" id="2.7.13.3" evidence="2"/>
<organism evidence="12 13">
    <name type="scientific">Agromyces albus</name>
    <dbReference type="NCBI Taxonomy" id="205332"/>
    <lineage>
        <taxon>Bacteria</taxon>
        <taxon>Bacillati</taxon>
        <taxon>Actinomycetota</taxon>
        <taxon>Actinomycetes</taxon>
        <taxon>Micrococcales</taxon>
        <taxon>Microbacteriaceae</taxon>
        <taxon>Agromyces</taxon>
    </lineage>
</organism>
<keyword evidence="7" id="KW-0067">ATP-binding</keyword>
<dbReference type="GO" id="GO:0046983">
    <property type="term" value="F:protein dimerization activity"/>
    <property type="evidence" value="ECO:0007669"/>
    <property type="project" value="InterPro"/>
</dbReference>
<evidence type="ECO:0000256" key="5">
    <source>
        <dbReference type="ARBA" id="ARBA00022741"/>
    </source>
</evidence>
<feature type="transmembrane region" description="Helical" evidence="10">
    <location>
        <begin position="112"/>
        <end position="135"/>
    </location>
</feature>
<dbReference type="PANTHER" id="PTHR24421:SF10">
    <property type="entry name" value="NITRATE_NITRITE SENSOR PROTEIN NARQ"/>
    <property type="match status" value="1"/>
</dbReference>
<name>A0A4Q2L312_9MICO</name>
<dbReference type="AlphaFoldDB" id="A0A4Q2L312"/>
<comment type="catalytic activity">
    <reaction evidence="1">
        <text>ATP + protein L-histidine = ADP + protein N-phospho-L-histidine.</text>
        <dbReference type="EC" id="2.7.13.3"/>
    </reaction>
</comment>
<keyword evidence="6 12" id="KW-0418">Kinase</keyword>
<accession>A0A4Q2L312</accession>
<feature type="compositionally biased region" description="Basic and acidic residues" evidence="9">
    <location>
        <begin position="399"/>
        <end position="414"/>
    </location>
</feature>
<dbReference type="GO" id="GO:0005524">
    <property type="term" value="F:ATP binding"/>
    <property type="evidence" value="ECO:0007669"/>
    <property type="project" value="UniProtKB-KW"/>
</dbReference>
<feature type="region of interest" description="Disordered" evidence="9">
    <location>
        <begin position="392"/>
        <end position="414"/>
    </location>
</feature>
<dbReference type="Gene3D" id="3.30.565.10">
    <property type="entry name" value="Histidine kinase-like ATPase, C-terminal domain"/>
    <property type="match status" value="1"/>
</dbReference>
<dbReference type="InterPro" id="IPR011712">
    <property type="entry name" value="Sig_transdc_His_kin_sub3_dim/P"/>
</dbReference>
<proteinExistence type="predicted"/>
<feature type="transmembrane region" description="Helical" evidence="10">
    <location>
        <begin position="16"/>
        <end position="37"/>
    </location>
</feature>
<keyword evidence="3" id="KW-0597">Phosphoprotein</keyword>
<evidence type="ECO:0000256" key="3">
    <source>
        <dbReference type="ARBA" id="ARBA00022553"/>
    </source>
</evidence>
<evidence type="ECO:0000313" key="12">
    <source>
        <dbReference type="EMBL" id="RXZ71929.1"/>
    </source>
</evidence>
<keyword evidence="10" id="KW-0812">Transmembrane</keyword>
<evidence type="ECO:0000256" key="10">
    <source>
        <dbReference type="SAM" id="Phobius"/>
    </source>
</evidence>
<keyword evidence="10" id="KW-1133">Transmembrane helix</keyword>
<feature type="region of interest" description="Disordered" evidence="9">
    <location>
        <begin position="341"/>
        <end position="362"/>
    </location>
</feature>
<dbReference type="RefSeq" id="WP_129520002.1">
    <property type="nucleotide sequence ID" value="NZ_SDPN01000008.1"/>
</dbReference>
<keyword evidence="5" id="KW-0547">Nucleotide-binding</keyword>
<dbReference type="InterPro" id="IPR036890">
    <property type="entry name" value="HATPase_C_sf"/>
</dbReference>
<evidence type="ECO:0000256" key="9">
    <source>
        <dbReference type="SAM" id="MobiDB-lite"/>
    </source>
</evidence>
<keyword evidence="13" id="KW-1185">Reference proteome</keyword>
<feature type="transmembrane region" description="Helical" evidence="10">
    <location>
        <begin position="44"/>
        <end position="62"/>
    </location>
</feature>
<evidence type="ECO:0000256" key="1">
    <source>
        <dbReference type="ARBA" id="ARBA00000085"/>
    </source>
</evidence>
<evidence type="ECO:0000256" key="4">
    <source>
        <dbReference type="ARBA" id="ARBA00022679"/>
    </source>
</evidence>
<comment type="caution">
    <text evidence="12">The sequence shown here is derived from an EMBL/GenBank/DDBJ whole genome shotgun (WGS) entry which is preliminary data.</text>
</comment>
<dbReference type="PANTHER" id="PTHR24421">
    <property type="entry name" value="NITRATE/NITRITE SENSOR PROTEIN NARX-RELATED"/>
    <property type="match status" value="1"/>
</dbReference>
<gene>
    <name evidence="12" type="ORF">ESP51_06045</name>
</gene>
<feature type="compositionally biased region" description="Basic and acidic residues" evidence="9">
    <location>
        <begin position="347"/>
        <end position="362"/>
    </location>
</feature>
<protein>
    <recommendedName>
        <fullName evidence="2">histidine kinase</fullName>
        <ecNumber evidence="2">2.7.13.3</ecNumber>
    </recommendedName>
</protein>